<gene>
    <name evidence="2" type="ORF">BLA29_000015</name>
</gene>
<name>A0A1Y3AYK2_EURMA</name>
<evidence type="ECO:0000256" key="1">
    <source>
        <dbReference type="SAM" id="MobiDB-lite"/>
    </source>
</evidence>
<dbReference type="EMBL" id="MUJZ01055907">
    <property type="protein sequence ID" value="OTF72486.1"/>
    <property type="molecule type" value="Genomic_DNA"/>
</dbReference>
<reference evidence="2 3" key="1">
    <citation type="submission" date="2017-03" db="EMBL/GenBank/DDBJ databases">
        <title>Genome Survey of Euroglyphus maynei.</title>
        <authorList>
            <person name="Arlian L.G."/>
            <person name="Morgan M.S."/>
            <person name="Rider S.D."/>
        </authorList>
    </citation>
    <scope>NUCLEOTIDE SEQUENCE [LARGE SCALE GENOMIC DNA]</scope>
    <source>
        <strain evidence="2">Arlian Lab</strain>
        <tissue evidence="2">Whole body</tissue>
    </source>
</reference>
<evidence type="ECO:0000313" key="3">
    <source>
        <dbReference type="Proteomes" id="UP000194236"/>
    </source>
</evidence>
<accession>A0A1Y3AYK2</accession>
<protein>
    <submittedName>
        <fullName evidence="2">Uncharacterized protein</fullName>
    </submittedName>
</protein>
<dbReference type="AlphaFoldDB" id="A0A1Y3AYK2"/>
<evidence type="ECO:0000313" key="2">
    <source>
        <dbReference type="EMBL" id="OTF72486.1"/>
    </source>
</evidence>
<dbReference type="Proteomes" id="UP000194236">
    <property type="component" value="Unassembled WGS sequence"/>
</dbReference>
<comment type="caution">
    <text evidence="2">The sequence shown here is derived from an EMBL/GenBank/DDBJ whole genome shotgun (WGS) entry which is preliminary data.</text>
</comment>
<feature type="region of interest" description="Disordered" evidence="1">
    <location>
        <begin position="52"/>
        <end position="73"/>
    </location>
</feature>
<sequence>MQTFFPSMLASPLPLICGWGGGVIVIAPNCGLNVSASPSMTTRLLIITSASGRHGYSASRPPSRPDPCPTETR</sequence>
<proteinExistence type="predicted"/>
<organism evidence="2 3">
    <name type="scientific">Euroglyphus maynei</name>
    <name type="common">Mayne's house dust mite</name>
    <dbReference type="NCBI Taxonomy" id="6958"/>
    <lineage>
        <taxon>Eukaryota</taxon>
        <taxon>Metazoa</taxon>
        <taxon>Ecdysozoa</taxon>
        <taxon>Arthropoda</taxon>
        <taxon>Chelicerata</taxon>
        <taxon>Arachnida</taxon>
        <taxon>Acari</taxon>
        <taxon>Acariformes</taxon>
        <taxon>Sarcoptiformes</taxon>
        <taxon>Astigmata</taxon>
        <taxon>Psoroptidia</taxon>
        <taxon>Analgoidea</taxon>
        <taxon>Pyroglyphidae</taxon>
        <taxon>Pyroglyphinae</taxon>
        <taxon>Euroglyphus</taxon>
    </lineage>
</organism>
<keyword evidence="3" id="KW-1185">Reference proteome</keyword>
<feature type="compositionally biased region" description="Pro residues" evidence="1">
    <location>
        <begin position="62"/>
        <end position="73"/>
    </location>
</feature>